<organism evidence="2 3">
    <name type="scientific">Sphingomonas sanguinis</name>
    <dbReference type="NCBI Taxonomy" id="33051"/>
    <lineage>
        <taxon>Bacteria</taxon>
        <taxon>Pseudomonadati</taxon>
        <taxon>Pseudomonadota</taxon>
        <taxon>Alphaproteobacteria</taxon>
        <taxon>Sphingomonadales</taxon>
        <taxon>Sphingomonadaceae</taxon>
        <taxon>Sphingomonas</taxon>
    </lineage>
</organism>
<evidence type="ECO:0000313" key="4">
    <source>
        <dbReference type="Proteomes" id="UP000557656"/>
    </source>
</evidence>
<name>A0A7Y7QW88_9SPHN</name>
<proteinExistence type="predicted"/>
<evidence type="ECO:0000313" key="3">
    <source>
        <dbReference type="Proteomes" id="UP000531581"/>
    </source>
</evidence>
<dbReference type="AlphaFoldDB" id="A0A7Y7QW88"/>
<evidence type="ECO:0000313" key="2">
    <source>
        <dbReference type="EMBL" id="NVP31854.1"/>
    </source>
</evidence>
<dbReference type="Proteomes" id="UP000531581">
    <property type="component" value="Unassembled WGS sequence"/>
</dbReference>
<dbReference type="RefSeq" id="WP_061779903.1">
    <property type="nucleotide sequence ID" value="NZ_JABEOV010000022.1"/>
</dbReference>
<evidence type="ECO:0008006" key="5">
    <source>
        <dbReference type="Google" id="ProtNLM"/>
    </source>
</evidence>
<comment type="caution">
    <text evidence="2">The sequence shown here is derived from an EMBL/GenBank/DDBJ whole genome shotgun (WGS) entry which is preliminary data.</text>
</comment>
<dbReference type="Proteomes" id="UP000557656">
    <property type="component" value="Unassembled WGS sequence"/>
</dbReference>
<gene>
    <name evidence="1" type="ORF">HKX05_15530</name>
    <name evidence="2" type="ORF">HLV41_12445</name>
</gene>
<dbReference type="EMBL" id="JABYQV010000009">
    <property type="protein sequence ID" value="NVP31854.1"/>
    <property type="molecule type" value="Genomic_DNA"/>
</dbReference>
<evidence type="ECO:0000313" key="1">
    <source>
        <dbReference type="EMBL" id="NNG54759.1"/>
    </source>
</evidence>
<dbReference type="GeneID" id="78486026"/>
<dbReference type="EMBL" id="JABEOV010000022">
    <property type="protein sequence ID" value="NNG54759.1"/>
    <property type="molecule type" value="Genomic_DNA"/>
</dbReference>
<keyword evidence="4" id="KW-1185">Reference proteome</keyword>
<accession>A0A7Y7QW88</accession>
<reference evidence="3 4" key="1">
    <citation type="submission" date="2020-05" db="EMBL/GenBank/DDBJ databases">
        <title>Draft Genome Sequences of Sphingomonas sp. Isolated from the International Space Station.</title>
        <authorList>
            <person name="Bijlani S."/>
            <person name="Singh N.K."/>
            <person name="Mason C.E."/>
            <person name="Wang C.C."/>
            <person name="Venkateswaran K."/>
        </authorList>
    </citation>
    <scope>NUCLEOTIDE SEQUENCE [LARGE SCALE GENOMIC DNA]</scope>
    <source>
        <strain evidence="1 4">IIF7SW-B5</strain>
        <strain evidence="2">ISS-IIF7SWP</strain>
    </source>
</reference>
<protein>
    <recommendedName>
        <fullName evidence="5">Lysozyme inhibitor LprI N-terminal domain-containing protein</fullName>
    </recommendedName>
</protein>
<sequence length="348" mass="37435">MIDDRCWSGMGRLAVLAVALALTAASAPRYDWSTADLSYLGDYAQTPVVKASRALCARLVHLTPPPSDTPDAIQAGLQNCDSEALLYGIGRPADPAAARRCAWADYERSRDDSTLPYFDGPGILAVAYANGWGGPRDLDMAIHMACGIEDAADATQARIEHLQKLAVQGPGSKPFTLCDDISSGMSGGVCAAHNARLADRDRGRTIASWKRDWSPARRVAFARVYASMADYADTAHQLDCYGGTAAAQCAIDGAQADMAHLMTRVAALLGHHGPPARSPLLIRNNAATHSSGWADMLRDMPADERPVYEENGRKTRAARARFERDLLIFAATIPGTTPHRTRTLFADI</sequence>